<reference evidence="3" key="1">
    <citation type="submission" date="2021-02" db="EMBL/GenBank/DDBJ databases">
        <authorList>
            <person name="Nowell W R."/>
        </authorList>
    </citation>
    <scope>NUCLEOTIDE SEQUENCE</scope>
</reference>
<sequence>MLSSVCILLCIASSVISDETTDYNIHGTITPGWNFVLDLFKDNFIHDRDLGASIAVYHQGRLAFELWGGWFDQSKTQPYDNNTLQLVFSSTKGLVAVAVAIGVQRGYLDYSALVTRYWPKYGQNGKENTTVADILSHRAGLPDTSSPLEQYLNWTAMTKELEEQTPTWPPGSAHGYHALTYGWLAGELVRRADPKKRSLGQFIQEEISNPLSLEFYIGLPIELEHRVSPIELSEKSRESLNESNIALISMFNKPSAHQAEIPAGNGITNARSLARLYSSLISDLDNGKYKPILNDNILKLVTKSNTPTNEIDQVYQVPTTFGMGFVLFDDIFPEFGSGTFGHTGAGGSIGFAVPSKNLSFAFVMNRLDTTTLYVDIRIKSMVAKIAEWIGK</sequence>
<evidence type="ECO:0000313" key="4">
    <source>
        <dbReference type="EMBL" id="CAF4001748.1"/>
    </source>
</evidence>
<dbReference type="InterPro" id="IPR001466">
    <property type="entry name" value="Beta-lactam-related"/>
</dbReference>
<keyword evidence="1" id="KW-0732">Signal</keyword>
<dbReference type="InterPro" id="IPR012338">
    <property type="entry name" value="Beta-lactam/transpept-like"/>
</dbReference>
<dbReference type="PANTHER" id="PTHR43319">
    <property type="entry name" value="BETA-LACTAMASE-RELATED"/>
    <property type="match status" value="1"/>
</dbReference>
<dbReference type="SUPFAM" id="SSF56601">
    <property type="entry name" value="beta-lactamase/transpeptidase-like"/>
    <property type="match status" value="1"/>
</dbReference>
<organism evidence="3 5">
    <name type="scientific">Rotaria magnacalcarata</name>
    <dbReference type="NCBI Taxonomy" id="392030"/>
    <lineage>
        <taxon>Eukaryota</taxon>
        <taxon>Metazoa</taxon>
        <taxon>Spiralia</taxon>
        <taxon>Gnathifera</taxon>
        <taxon>Rotifera</taxon>
        <taxon>Eurotatoria</taxon>
        <taxon>Bdelloidea</taxon>
        <taxon>Philodinida</taxon>
        <taxon>Philodinidae</taxon>
        <taxon>Rotaria</taxon>
    </lineage>
</organism>
<dbReference type="EMBL" id="CAJOBF010001996">
    <property type="protein sequence ID" value="CAF4001748.1"/>
    <property type="molecule type" value="Genomic_DNA"/>
</dbReference>
<evidence type="ECO:0000313" key="5">
    <source>
        <dbReference type="Proteomes" id="UP000663887"/>
    </source>
</evidence>
<comment type="caution">
    <text evidence="3">The sequence shown here is derived from an EMBL/GenBank/DDBJ whole genome shotgun (WGS) entry which is preliminary data.</text>
</comment>
<evidence type="ECO:0000256" key="1">
    <source>
        <dbReference type="SAM" id="SignalP"/>
    </source>
</evidence>
<dbReference type="EMBL" id="CAJNRG010010054">
    <property type="protein sequence ID" value="CAF2118338.1"/>
    <property type="molecule type" value="Genomic_DNA"/>
</dbReference>
<gene>
    <name evidence="4" type="ORF">UXM345_LOCUS16217</name>
    <name evidence="3" type="ORF">XDN619_LOCUS22133</name>
</gene>
<evidence type="ECO:0000259" key="2">
    <source>
        <dbReference type="Pfam" id="PF00144"/>
    </source>
</evidence>
<dbReference type="Proteomes" id="UP000663887">
    <property type="component" value="Unassembled WGS sequence"/>
</dbReference>
<accession>A0A816UVU7</accession>
<feature type="domain" description="Beta-lactamase-related" evidence="2">
    <location>
        <begin position="45"/>
        <end position="369"/>
    </location>
</feature>
<name>A0A816UVU7_9BILA</name>
<feature type="chain" id="PRO_5035611471" description="Beta-lactamase-related domain-containing protein" evidence="1">
    <location>
        <begin position="18"/>
        <end position="391"/>
    </location>
</feature>
<dbReference type="Gene3D" id="3.40.710.10">
    <property type="entry name" value="DD-peptidase/beta-lactamase superfamily"/>
    <property type="match status" value="1"/>
</dbReference>
<dbReference type="AlphaFoldDB" id="A0A816UVU7"/>
<dbReference type="Pfam" id="PF00144">
    <property type="entry name" value="Beta-lactamase"/>
    <property type="match status" value="1"/>
</dbReference>
<feature type="signal peptide" evidence="1">
    <location>
        <begin position="1"/>
        <end position="17"/>
    </location>
</feature>
<proteinExistence type="predicted"/>
<dbReference type="Proteomes" id="UP000663842">
    <property type="component" value="Unassembled WGS sequence"/>
</dbReference>
<protein>
    <recommendedName>
        <fullName evidence="2">Beta-lactamase-related domain-containing protein</fullName>
    </recommendedName>
</protein>
<dbReference type="PANTHER" id="PTHR43319:SF3">
    <property type="entry name" value="BETA-LACTAMASE-RELATED DOMAIN-CONTAINING PROTEIN"/>
    <property type="match status" value="1"/>
</dbReference>
<evidence type="ECO:0000313" key="3">
    <source>
        <dbReference type="EMBL" id="CAF2118338.1"/>
    </source>
</evidence>
<dbReference type="InterPro" id="IPR052907">
    <property type="entry name" value="Beta-lactamase/esterase"/>
</dbReference>